<keyword evidence="2" id="KW-0378">Hydrolase</keyword>
<sequence>MHPIDCSGKVFIKEELIHANNAAIKEERNRQLKEDFLEKLSPEIYYPICLAFDHHNKGEVRVEIVFGEGLYGFLDMSKKRYDLLPVASKNEEGRVILTYPNGKAHPDNRPYEEKVHKKLVRKRDFRKQVLEAYNYKCAMCEVKAKSSLKAAHIYPAHKCNDDSIKNGICLCAIHDAEYEVGNICIKPDGTIINFVIDEIVIANYNKISLPDNPENHPSSERLQQRFELSLTKRKKKN</sequence>
<evidence type="ECO:0000313" key="3">
    <source>
        <dbReference type="Proteomes" id="UP001240171"/>
    </source>
</evidence>
<gene>
    <name evidence="2" type="ORF">Q5741_20120</name>
</gene>
<protein>
    <submittedName>
        <fullName evidence="2">HNH endonuclease</fullName>
    </submittedName>
</protein>
<feature type="domain" description="HNH nuclease" evidence="1">
    <location>
        <begin position="137"/>
        <end position="185"/>
    </location>
</feature>
<organism evidence="2 3">
    <name type="scientific">Paenibacillus lacisoli</name>
    <dbReference type="NCBI Taxonomy" id="3064525"/>
    <lineage>
        <taxon>Bacteria</taxon>
        <taxon>Bacillati</taxon>
        <taxon>Bacillota</taxon>
        <taxon>Bacilli</taxon>
        <taxon>Bacillales</taxon>
        <taxon>Paenibacillaceae</taxon>
        <taxon>Paenibacillus</taxon>
    </lineage>
</organism>
<keyword evidence="2" id="KW-0255">Endonuclease</keyword>
<dbReference type="RefSeq" id="WP_305025919.1">
    <property type="nucleotide sequence ID" value="NZ_JAUQTB010000020.1"/>
</dbReference>
<dbReference type="Proteomes" id="UP001240171">
    <property type="component" value="Unassembled WGS sequence"/>
</dbReference>
<dbReference type="Pfam" id="PF13391">
    <property type="entry name" value="HNH_2"/>
    <property type="match status" value="1"/>
</dbReference>
<proteinExistence type="predicted"/>
<reference evidence="2 3" key="1">
    <citation type="submission" date="2023-07" db="EMBL/GenBank/DDBJ databases">
        <title>Paenibacillus sp. JX-17 nov. isolated from soil.</title>
        <authorList>
            <person name="Wan Y."/>
            <person name="Liu B."/>
        </authorList>
    </citation>
    <scope>NUCLEOTIDE SEQUENCE [LARGE SCALE GENOMIC DNA]</scope>
    <source>
        <strain evidence="2 3">JX-17</strain>
    </source>
</reference>
<dbReference type="Gene3D" id="1.10.30.50">
    <property type="match status" value="1"/>
</dbReference>
<evidence type="ECO:0000313" key="2">
    <source>
        <dbReference type="EMBL" id="MDO7908697.1"/>
    </source>
</evidence>
<dbReference type="InterPro" id="IPR003615">
    <property type="entry name" value="HNH_nuc"/>
</dbReference>
<accession>A0ABT9CL95</accession>
<keyword evidence="2" id="KW-0540">Nuclease</keyword>
<dbReference type="GO" id="GO:0004519">
    <property type="term" value="F:endonuclease activity"/>
    <property type="evidence" value="ECO:0007669"/>
    <property type="project" value="UniProtKB-KW"/>
</dbReference>
<keyword evidence="3" id="KW-1185">Reference proteome</keyword>
<evidence type="ECO:0000259" key="1">
    <source>
        <dbReference type="Pfam" id="PF13391"/>
    </source>
</evidence>
<name>A0ABT9CL95_9BACL</name>
<comment type="caution">
    <text evidence="2">The sequence shown here is derived from an EMBL/GenBank/DDBJ whole genome shotgun (WGS) entry which is preliminary data.</text>
</comment>
<dbReference type="EMBL" id="JAUQTB010000020">
    <property type="protein sequence ID" value="MDO7908697.1"/>
    <property type="molecule type" value="Genomic_DNA"/>
</dbReference>